<comment type="similarity">
    <text evidence="1">Belongs to the TSR2 family.</text>
</comment>
<dbReference type="Proteomes" id="UP000187209">
    <property type="component" value="Unassembled WGS sequence"/>
</dbReference>
<reference evidence="3 4" key="1">
    <citation type="submission" date="2016-11" db="EMBL/GenBank/DDBJ databases">
        <title>The macronuclear genome of Stentor coeruleus: a giant cell with tiny introns.</title>
        <authorList>
            <person name="Slabodnick M."/>
            <person name="Ruby J.G."/>
            <person name="Reiff S.B."/>
            <person name="Swart E.C."/>
            <person name="Gosai S."/>
            <person name="Prabakaran S."/>
            <person name="Witkowska E."/>
            <person name="Larue G.E."/>
            <person name="Fisher S."/>
            <person name="Freeman R.M."/>
            <person name="Gunawardena J."/>
            <person name="Chu W."/>
            <person name="Stover N.A."/>
            <person name="Gregory B.D."/>
            <person name="Nowacki M."/>
            <person name="Derisi J."/>
            <person name="Roy S.W."/>
            <person name="Marshall W.F."/>
            <person name="Sood P."/>
        </authorList>
    </citation>
    <scope>NUCLEOTIDE SEQUENCE [LARGE SCALE GENOMIC DNA]</scope>
    <source>
        <strain evidence="3">WM001</strain>
    </source>
</reference>
<organism evidence="3 4">
    <name type="scientific">Stentor coeruleus</name>
    <dbReference type="NCBI Taxonomy" id="5963"/>
    <lineage>
        <taxon>Eukaryota</taxon>
        <taxon>Sar</taxon>
        <taxon>Alveolata</taxon>
        <taxon>Ciliophora</taxon>
        <taxon>Postciliodesmatophora</taxon>
        <taxon>Heterotrichea</taxon>
        <taxon>Heterotrichida</taxon>
        <taxon>Stentoridae</taxon>
        <taxon>Stentor</taxon>
    </lineage>
</organism>
<evidence type="ECO:0000256" key="2">
    <source>
        <dbReference type="ARBA" id="ARBA00022552"/>
    </source>
</evidence>
<dbReference type="EMBL" id="MPUH01000402">
    <property type="protein sequence ID" value="OMJ80921.1"/>
    <property type="molecule type" value="Genomic_DNA"/>
</dbReference>
<dbReference type="OrthoDB" id="263560at2759"/>
<gene>
    <name evidence="3" type="ORF">SteCoe_18731</name>
</gene>
<name>A0A1R2BW48_9CILI</name>
<evidence type="ECO:0008006" key="5">
    <source>
        <dbReference type="Google" id="ProtNLM"/>
    </source>
</evidence>
<comment type="caution">
    <text evidence="3">The sequence shown here is derived from an EMBL/GenBank/DDBJ whole genome shotgun (WGS) entry which is preliminary data.</text>
</comment>
<proteinExistence type="inferred from homology"/>
<keyword evidence="2" id="KW-0698">rRNA processing</keyword>
<protein>
    <recommendedName>
        <fullName evidence="5">Pre-rRNA-processing protein TSR2 homolog</fullName>
    </recommendedName>
</protein>
<evidence type="ECO:0000313" key="4">
    <source>
        <dbReference type="Proteomes" id="UP000187209"/>
    </source>
</evidence>
<accession>A0A1R2BW48</accession>
<sequence>MVESYLSEAVKLCLDNWTALKLALDMGWGESESKSAFQTALVNYIVSFEVNEQDVASFLEEHMEDHFQVLIEDNSSEEIARILIKVYEEAYKGETVELQKLRKLQGSDIDQCRKEVKVENLEHAMESLEVATPELVPIVDEDGFETVVSKKNKRNK</sequence>
<dbReference type="GO" id="GO:0006364">
    <property type="term" value="P:rRNA processing"/>
    <property type="evidence" value="ECO:0007669"/>
    <property type="project" value="UniProtKB-KW"/>
</dbReference>
<evidence type="ECO:0000313" key="3">
    <source>
        <dbReference type="EMBL" id="OMJ80921.1"/>
    </source>
</evidence>
<dbReference type="AlphaFoldDB" id="A0A1R2BW48"/>
<evidence type="ECO:0000256" key="1">
    <source>
        <dbReference type="ARBA" id="ARBA00006524"/>
    </source>
</evidence>
<dbReference type="Pfam" id="PF10273">
    <property type="entry name" value="WGG"/>
    <property type="match status" value="1"/>
</dbReference>
<dbReference type="InterPro" id="IPR019398">
    <property type="entry name" value="Pre-rRNA_process_TSR2"/>
</dbReference>
<dbReference type="PANTHER" id="PTHR21250">
    <property type="entry name" value="PRE-RRNA-PROCESSING PROTEIN TSR2 HOMOLOG"/>
    <property type="match status" value="1"/>
</dbReference>
<keyword evidence="4" id="KW-1185">Reference proteome</keyword>